<dbReference type="PROSITE" id="PS00131">
    <property type="entry name" value="CARBOXYPEPT_SER_SER"/>
    <property type="match status" value="1"/>
</dbReference>
<evidence type="ECO:0000256" key="4">
    <source>
        <dbReference type="ARBA" id="ARBA00022801"/>
    </source>
</evidence>
<keyword evidence="2 6" id="KW-0121">Carboxypeptidase</keyword>
<evidence type="ECO:0000313" key="7">
    <source>
        <dbReference type="EMBL" id="ORY87131.1"/>
    </source>
</evidence>
<evidence type="ECO:0000256" key="1">
    <source>
        <dbReference type="ARBA" id="ARBA00009431"/>
    </source>
</evidence>
<name>A0A1Y2FSZ7_PROLT</name>
<dbReference type="Pfam" id="PF00450">
    <property type="entry name" value="Peptidase_S10"/>
    <property type="match status" value="1"/>
</dbReference>
<dbReference type="GeneID" id="63784115"/>
<evidence type="ECO:0000256" key="5">
    <source>
        <dbReference type="ARBA" id="ARBA00023180"/>
    </source>
</evidence>
<accession>A0A1Y2FSZ7</accession>
<dbReference type="InterPro" id="IPR018202">
    <property type="entry name" value="Ser_caboxypep_ser_AS"/>
</dbReference>
<protein>
    <recommendedName>
        <fullName evidence="6">Carboxypeptidase</fullName>
        <ecNumber evidence="6">3.4.16.-</ecNumber>
    </recommendedName>
</protein>
<dbReference type="RefSeq" id="XP_040727987.1">
    <property type="nucleotide sequence ID" value="XM_040867516.1"/>
</dbReference>
<dbReference type="PANTHER" id="PTHR11802:SF479">
    <property type="entry name" value="CARBOXYPEPTIDASE"/>
    <property type="match status" value="1"/>
</dbReference>
<dbReference type="PANTHER" id="PTHR11802">
    <property type="entry name" value="SERINE PROTEASE FAMILY S10 SERINE CARBOXYPEPTIDASE"/>
    <property type="match status" value="1"/>
</dbReference>
<evidence type="ECO:0000313" key="8">
    <source>
        <dbReference type="Proteomes" id="UP000193685"/>
    </source>
</evidence>
<dbReference type="PRINTS" id="PR00724">
    <property type="entry name" value="CRBOXYPTASEC"/>
</dbReference>
<keyword evidence="3 6" id="KW-0645">Protease</keyword>
<evidence type="ECO:0000256" key="6">
    <source>
        <dbReference type="RuleBase" id="RU361156"/>
    </source>
</evidence>
<dbReference type="EC" id="3.4.16.-" evidence="6"/>
<sequence>MLQALSLLLSSAWAFSREQFTVNGTAIPDVDFDVGPSFAGLLPVSQISGESRQLFFWYFPSKENHALTIFLNGGPGCSSLEGVLQENGPIMYRKGMLKPERNPNSWTQYTSMLYIEQPVGTGFSQGVANADNEETLAAQFYGFLQQFRDVFPEVKPQPLFLTGESYAGKYIPYIGKKMLDDGNKVRLTGVMLIDPVLTSMTLQEEVPSAAFMQRNKAVLGLDDSTMREIQQISDDCGYTFLIQSQLPGPTSIGSSDLTDQRFNTTQACSGLWQRLVDECTRKNPNFDIYKVTDSSLPYDPMGFPASQEYLPPGGQLYFNRTDVQMAINAPPTSWTTCARSPVFPNGDTSPNVVKQVLPNLIEQIGRVIVVHGMLDLVLIEEGTRLALQSMTFNNARGFNQGIMKPFSVEGKGQTGHYVQERGLSYVQLKLAGHQVPEDDGSSGIKLLQVLLGEASLG</sequence>
<comment type="similarity">
    <text evidence="1 6">Belongs to the peptidase S10 family.</text>
</comment>
<dbReference type="Gene3D" id="3.40.50.1820">
    <property type="entry name" value="alpha/beta hydrolase"/>
    <property type="match status" value="1"/>
</dbReference>
<reference evidence="7 8" key="1">
    <citation type="submission" date="2016-07" db="EMBL/GenBank/DDBJ databases">
        <title>Pervasive Adenine N6-methylation of Active Genes in Fungi.</title>
        <authorList>
            <consortium name="DOE Joint Genome Institute"/>
            <person name="Mondo S.J."/>
            <person name="Dannebaum R.O."/>
            <person name="Kuo R.C."/>
            <person name="Labutti K."/>
            <person name="Haridas S."/>
            <person name="Kuo A."/>
            <person name="Salamov A."/>
            <person name="Ahrendt S.R."/>
            <person name="Lipzen A."/>
            <person name="Sullivan W."/>
            <person name="Andreopoulos W.B."/>
            <person name="Clum A."/>
            <person name="Lindquist E."/>
            <person name="Daum C."/>
            <person name="Ramamoorthy G.K."/>
            <person name="Gryganskyi A."/>
            <person name="Culley D."/>
            <person name="Magnuson J.K."/>
            <person name="James T.Y."/>
            <person name="O'Malley M.A."/>
            <person name="Stajich J.E."/>
            <person name="Spatafora J.W."/>
            <person name="Visel A."/>
            <person name="Grigoriev I.V."/>
        </authorList>
    </citation>
    <scope>NUCLEOTIDE SEQUENCE [LARGE SCALE GENOMIC DNA]</scope>
    <source>
        <strain evidence="7 8">12-1054</strain>
    </source>
</reference>
<proteinExistence type="inferred from homology"/>
<keyword evidence="8" id="KW-1185">Reference proteome</keyword>
<dbReference type="Proteomes" id="UP000193685">
    <property type="component" value="Unassembled WGS sequence"/>
</dbReference>
<dbReference type="OrthoDB" id="443318at2759"/>
<dbReference type="GO" id="GO:0006508">
    <property type="term" value="P:proteolysis"/>
    <property type="evidence" value="ECO:0007669"/>
    <property type="project" value="UniProtKB-KW"/>
</dbReference>
<keyword evidence="5" id="KW-0325">Glycoprotein</keyword>
<evidence type="ECO:0000256" key="3">
    <source>
        <dbReference type="ARBA" id="ARBA00022670"/>
    </source>
</evidence>
<dbReference type="InterPro" id="IPR029058">
    <property type="entry name" value="AB_hydrolase_fold"/>
</dbReference>
<organism evidence="7 8">
    <name type="scientific">Protomyces lactucae-debilis</name>
    <dbReference type="NCBI Taxonomy" id="2754530"/>
    <lineage>
        <taxon>Eukaryota</taxon>
        <taxon>Fungi</taxon>
        <taxon>Dikarya</taxon>
        <taxon>Ascomycota</taxon>
        <taxon>Taphrinomycotina</taxon>
        <taxon>Taphrinomycetes</taxon>
        <taxon>Taphrinales</taxon>
        <taxon>Protomycetaceae</taxon>
        <taxon>Protomyces</taxon>
    </lineage>
</organism>
<keyword evidence="4 6" id="KW-0378">Hydrolase</keyword>
<dbReference type="InterPro" id="IPR001563">
    <property type="entry name" value="Peptidase_S10"/>
</dbReference>
<dbReference type="SUPFAM" id="SSF53474">
    <property type="entry name" value="alpha/beta-Hydrolases"/>
    <property type="match status" value="1"/>
</dbReference>
<dbReference type="OMA" id="WIYEHPG"/>
<evidence type="ECO:0000256" key="2">
    <source>
        <dbReference type="ARBA" id="ARBA00022645"/>
    </source>
</evidence>
<gene>
    <name evidence="7" type="ORF">BCR37DRAFT_343591</name>
</gene>
<dbReference type="GO" id="GO:0004185">
    <property type="term" value="F:serine-type carboxypeptidase activity"/>
    <property type="evidence" value="ECO:0007669"/>
    <property type="project" value="UniProtKB-UniRule"/>
</dbReference>
<dbReference type="EMBL" id="MCFI01000002">
    <property type="protein sequence ID" value="ORY87131.1"/>
    <property type="molecule type" value="Genomic_DNA"/>
</dbReference>
<comment type="caution">
    <text evidence="7">The sequence shown here is derived from an EMBL/GenBank/DDBJ whole genome shotgun (WGS) entry which is preliminary data.</text>
</comment>
<dbReference type="AlphaFoldDB" id="A0A1Y2FSZ7"/>